<dbReference type="Gene3D" id="3.40.50.360">
    <property type="match status" value="1"/>
</dbReference>
<comment type="catalytic activity">
    <reaction evidence="15">
        <text>2 L-arginine + 3 NADPH + 4 O2 + H(+) = 2 L-citrulline + 2 nitric oxide + 3 NADP(+) + 4 H2O</text>
        <dbReference type="Rhea" id="RHEA:19897"/>
        <dbReference type="ChEBI" id="CHEBI:15377"/>
        <dbReference type="ChEBI" id="CHEBI:15378"/>
        <dbReference type="ChEBI" id="CHEBI:15379"/>
        <dbReference type="ChEBI" id="CHEBI:16480"/>
        <dbReference type="ChEBI" id="CHEBI:32682"/>
        <dbReference type="ChEBI" id="CHEBI:57743"/>
        <dbReference type="ChEBI" id="CHEBI:57783"/>
        <dbReference type="ChEBI" id="CHEBI:58349"/>
        <dbReference type="EC" id="1.14.13.39"/>
    </reaction>
    <physiologicalReaction direction="left-to-right" evidence="15">
        <dbReference type="Rhea" id="RHEA:19898"/>
    </physiologicalReaction>
</comment>
<protein>
    <recommendedName>
        <fullName evidence="5">nitric-oxide synthase (NADPH)</fullName>
        <ecNumber evidence="5">1.14.13.39</ecNumber>
    </recommendedName>
</protein>
<evidence type="ECO:0000256" key="5">
    <source>
        <dbReference type="ARBA" id="ARBA00012989"/>
    </source>
</evidence>
<evidence type="ECO:0000313" key="16">
    <source>
        <dbReference type="EMBL" id="JAH69016.1"/>
    </source>
</evidence>
<evidence type="ECO:0000256" key="1">
    <source>
        <dbReference type="ARBA" id="ARBA00001917"/>
    </source>
</evidence>
<comment type="cofactor">
    <cofactor evidence="1">
        <name>FMN</name>
        <dbReference type="ChEBI" id="CHEBI:58210"/>
    </cofactor>
</comment>
<evidence type="ECO:0000256" key="3">
    <source>
        <dbReference type="ARBA" id="ARBA00001970"/>
    </source>
</evidence>
<keyword evidence="6" id="KW-0349">Heme</keyword>
<organism evidence="16">
    <name type="scientific">Anguilla anguilla</name>
    <name type="common">European freshwater eel</name>
    <name type="synonym">Muraena anguilla</name>
    <dbReference type="NCBI Taxonomy" id="7936"/>
    <lineage>
        <taxon>Eukaryota</taxon>
        <taxon>Metazoa</taxon>
        <taxon>Chordata</taxon>
        <taxon>Craniata</taxon>
        <taxon>Vertebrata</taxon>
        <taxon>Euteleostomi</taxon>
        <taxon>Actinopterygii</taxon>
        <taxon>Neopterygii</taxon>
        <taxon>Teleostei</taxon>
        <taxon>Anguilliformes</taxon>
        <taxon>Anguillidae</taxon>
        <taxon>Anguilla</taxon>
    </lineage>
</organism>
<accession>A0A0E9UTE3</accession>
<sequence>MSLFSSGSVKFSAKLMGQAMAKRVKATILYATETGKSQVYAKNPV</sequence>
<name>A0A0E9UTE3_ANGAN</name>
<dbReference type="GO" id="GO:0004517">
    <property type="term" value="F:nitric-oxide synthase activity"/>
    <property type="evidence" value="ECO:0007669"/>
    <property type="project" value="UniProtKB-EC"/>
</dbReference>
<keyword evidence="10" id="KW-0274">FAD</keyword>
<evidence type="ECO:0000256" key="15">
    <source>
        <dbReference type="ARBA" id="ARBA00047419"/>
    </source>
</evidence>
<comment type="cofactor">
    <cofactor evidence="2">
        <name>(6R)-L-erythro-5,6,7,8-tetrahydrobiopterin</name>
        <dbReference type="ChEBI" id="CHEBI:59560"/>
    </cofactor>
</comment>
<keyword evidence="13" id="KW-0560">Oxidoreductase</keyword>
<keyword evidence="14" id="KW-0408">Iron</keyword>
<dbReference type="PANTHER" id="PTHR43410">
    <property type="entry name" value="NITRIC OXIDE SYNTHASE OXYGENASE"/>
    <property type="match status" value="1"/>
</dbReference>
<evidence type="ECO:0000256" key="9">
    <source>
        <dbReference type="ARBA" id="ARBA00022723"/>
    </source>
</evidence>
<dbReference type="EC" id="1.14.13.39" evidence="5"/>
<keyword evidence="8" id="KW-0288">FMN</keyword>
<evidence type="ECO:0000256" key="8">
    <source>
        <dbReference type="ARBA" id="ARBA00022643"/>
    </source>
</evidence>
<keyword evidence="7" id="KW-0285">Flavoprotein</keyword>
<keyword evidence="12" id="KW-0112">Calmodulin-binding</keyword>
<reference evidence="16" key="1">
    <citation type="submission" date="2014-11" db="EMBL/GenBank/DDBJ databases">
        <authorList>
            <person name="Amaro Gonzalez C."/>
        </authorList>
    </citation>
    <scope>NUCLEOTIDE SEQUENCE</scope>
</reference>
<comment type="similarity">
    <text evidence="4">Belongs to the NOS family.</text>
</comment>
<keyword evidence="11" id="KW-0521">NADP</keyword>
<dbReference type="InterPro" id="IPR029039">
    <property type="entry name" value="Flavoprotein-like_sf"/>
</dbReference>
<evidence type="ECO:0000256" key="13">
    <source>
        <dbReference type="ARBA" id="ARBA00023002"/>
    </source>
</evidence>
<evidence type="ECO:0000256" key="14">
    <source>
        <dbReference type="ARBA" id="ARBA00023004"/>
    </source>
</evidence>
<evidence type="ECO:0000256" key="4">
    <source>
        <dbReference type="ARBA" id="ARBA00006267"/>
    </source>
</evidence>
<dbReference type="GO" id="GO:0005516">
    <property type="term" value="F:calmodulin binding"/>
    <property type="evidence" value="ECO:0007669"/>
    <property type="project" value="UniProtKB-KW"/>
</dbReference>
<evidence type="ECO:0000256" key="10">
    <source>
        <dbReference type="ARBA" id="ARBA00022827"/>
    </source>
</evidence>
<evidence type="ECO:0000256" key="7">
    <source>
        <dbReference type="ARBA" id="ARBA00022630"/>
    </source>
</evidence>
<comment type="cofactor">
    <cofactor evidence="3">
        <name>heme b</name>
        <dbReference type="ChEBI" id="CHEBI:60344"/>
    </cofactor>
</comment>
<dbReference type="PANTHER" id="PTHR43410:SF2">
    <property type="entry name" value="NITRIC OXIDE SYNTHASE"/>
    <property type="match status" value="1"/>
</dbReference>
<keyword evidence="9" id="KW-0479">Metal-binding</keyword>
<dbReference type="AlphaFoldDB" id="A0A0E9UTE3"/>
<proteinExistence type="inferred from homology"/>
<dbReference type="InterPro" id="IPR050607">
    <property type="entry name" value="NOS"/>
</dbReference>
<evidence type="ECO:0000256" key="2">
    <source>
        <dbReference type="ARBA" id="ARBA00001950"/>
    </source>
</evidence>
<evidence type="ECO:0000256" key="11">
    <source>
        <dbReference type="ARBA" id="ARBA00022857"/>
    </source>
</evidence>
<dbReference type="GO" id="GO:0046872">
    <property type="term" value="F:metal ion binding"/>
    <property type="evidence" value="ECO:0007669"/>
    <property type="project" value="UniProtKB-KW"/>
</dbReference>
<evidence type="ECO:0000256" key="6">
    <source>
        <dbReference type="ARBA" id="ARBA00022617"/>
    </source>
</evidence>
<dbReference type="SUPFAM" id="SSF52218">
    <property type="entry name" value="Flavoproteins"/>
    <property type="match status" value="1"/>
</dbReference>
<evidence type="ECO:0000256" key="12">
    <source>
        <dbReference type="ARBA" id="ARBA00022860"/>
    </source>
</evidence>
<dbReference type="EMBL" id="GBXM01039561">
    <property type="protein sequence ID" value="JAH69016.1"/>
    <property type="molecule type" value="Transcribed_RNA"/>
</dbReference>
<reference evidence="16" key="2">
    <citation type="journal article" date="2015" name="Fish Shellfish Immunol.">
        <title>Early steps in the European eel (Anguilla anguilla)-Vibrio vulnificus interaction in the gills: Role of the RtxA13 toxin.</title>
        <authorList>
            <person name="Callol A."/>
            <person name="Pajuelo D."/>
            <person name="Ebbesson L."/>
            <person name="Teles M."/>
            <person name="MacKenzie S."/>
            <person name="Amaro C."/>
        </authorList>
    </citation>
    <scope>NUCLEOTIDE SEQUENCE</scope>
</reference>